<feature type="region of interest" description="Leucine repeat II (LRII)" evidence="3">
    <location>
        <begin position="443"/>
        <end position="475"/>
    </location>
</feature>
<keyword evidence="2" id="KW-0804">Transcription</keyword>
<accession>A0ABQ8HGE4</accession>
<evidence type="ECO:0000313" key="7">
    <source>
        <dbReference type="Proteomes" id="UP000827721"/>
    </source>
</evidence>
<evidence type="ECO:0008006" key="8">
    <source>
        <dbReference type="Google" id="ProtNLM"/>
    </source>
</evidence>
<feature type="compositionally biased region" description="Low complexity" evidence="5">
    <location>
        <begin position="262"/>
        <end position="277"/>
    </location>
</feature>
<comment type="caution">
    <text evidence="3">Lacks conserved residue(s) required for the propagation of feature annotation.</text>
</comment>
<feature type="region of interest" description="SAW" evidence="3">
    <location>
        <begin position="580"/>
        <end position="657"/>
    </location>
</feature>
<comment type="similarity">
    <text evidence="3">Belongs to the GRAS family.</text>
</comment>
<gene>
    <name evidence="6" type="ORF">JRO89_XS11G0200100</name>
</gene>
<evidence type="ECO:0000313" key="6">
    <source>
        <dbReference type="EMBL" id="KAH7557675.1"/>
    </source>
</evidence>
<proteinExistence type="inferred from homology"/>
<keyword evidence="1" id="KW-0805">Transcription regulation</keyword>
<protein>
    <recommendedName>
        <fullName evidence="8">Scarecrow-like protein 8</fullName>
    </recommendedName>
</protein>
<dbReference type="Proteomes" id="UP000827721">
    <property type="component" value="Unassembled WGS sequence"/>
</dbReference>
<sequence length="657" mass="71833">MSSGFSGGGGGGPDIYAALAGRSMNVVVNNGNATQPSYHQRTQQLPGIFMDSSAAASQITNRAASTLIGKRTLTDFQMQQHQHLQQLQQLQPQLQQQQQHHLHHNNMNNPALNSLFLRSVKPRTYQNLSPISPLSPADFAAANSVLSSNRYGHPLLQQQLRSQQQQQPVGFVSGSVNQINPALSGVQFMNNNTMQTNRVVQAQDSEKKMLNRLQELEKQLLDDNDEEGDAVSVITNTNSEWSETIQNLMTPSPKPVSPISPSPTTSSSSSSSSVVSPVTSCSRQTVMEVASAISDGKNDVAAEILTRLSQASSSKGNSEQRMMEYMCSALKSRMKPDENPPPVTELFGQEHVESTQSLYEISPCFKLGFMAANLAILEATLDQHHQQQQPACNKLHVVDFDIGQGGQYENLLHALAARQNGRPAVVKITAVADNGGGEERLNGVGDMLKQLAKQVGVGLNFEVVSAKLGDLTRNSLGCDANEPLAVNFAFKLFKMPDESVCTENPRDELLRRVKSLSPCVVTVVEQEMNTNTAPFVSRVNEACSYYGALFDSVESTVARDHKDRVKIEDGLGRKLANSIACEGRDRVERCEVFGKWRARMSMAGFELQPMSQTIAESMRARLSSGKRVNPGFTVKEENGGVYFGWMGRSLTVASAWR</sequence>
<evidence type="ECO:0000256" key="3">
    <source>
        <dbReference type="PROSITE-ProRule" id="PRU01191"/>
    </source>
</evidence>
<reference evidence="6 7" key="1">
    <citation type="submission" date="2021-02" db="EMBL/GenBank/DDBJ databases">
        <title>Plant Genome Project.</title>
        <authorList>
            <person name="Zhang R.-G."/>
        </authorList>
    </citation>
    <scope>NUCLEOTIDE SEQUENCE [LARGE SCALE GENOMIC DNA]</scope>
    <source>
        <tissue evidence="6">Leaves</tissue>
    </source>
</reference>
<feature type="short sequence motif" description="VHIID" evidence="3">
    <location>
        <begin position="395"/>
        <end position="399"/>
    </location>
</feature>
<dbReference type="InterPro" id="IPR005202">
    <property type="entry name" value="TF_GRAS"/>
</dbReference>
<evidence type="ECO:0000256" key="1">
    <source>
        <dbReference type="ARBA" id="ARBA00023015"/>
    </source>
</evidence>
<keyword evidence="4" id="KW-0175">Coiled coil</keyword>
<dbReference type="EMBL" id="JAFEMO010000011">
    <property type="protein sequence ID" value="KAH7557675.1"/>
    <property type="molecule type" value="Genomic_DNA"/>
</dbReference>
<dbReference type="Pfam" id="PF03514">
    <property type="entry name" value="GRAS"/>
    <property type="match status" value="1"/>
</dbReference>
<feature type="compositionally biased region" description="Pro residues" evidence="5">
    <location>
        <begin position="252"/>
        <end position="261"/>
    </location>
</feature>
<keyword evidence="7" id="KW-1185">Reference proteome</keyword>
<dbReference type="PROSITE" id="PS50985">
    <property type="entry name" value="GRAS"/>
    <property type="match status" value="1"/>
</dbReference>
<evidence type="ECO:0000256" key="2">
    <source>
        <dbReference type="ARBA" id="ARBA00023163"/>
    </source>
</evidence>
<name>A0ABQ8HGE4_9ROSI</name>
<organism evidence="6 7">
    <name type="scientific">Xanthoceras sorbifolium</name>
    <dbReference type="NCBI Taxonomy" id="99658"/>
    <lineage>
        <taxon>Eukaryota</taxon>
        <taxon>Viridiplantae</taxon>
        <taxon>Streptophyta</taxon>
        <taxon>Embryophyta</taxon>
        <taxon>Tracheophyta</taxon>
        <taxon>Spermatophyta</taxon>
        <taxon>Magnoliopsida</taxon>
        <taxon>eudicotyledons</taxon>
        <taxon>Gunneridae</taxon>
        <taxon>Pentapetalae</taxon>
        <taxon>rosids</taxon>
        <taxon>malvids</taxon>
        <taxon>Sapindales</taxon>
        <taxon>Sapindaceae</taxon>
        <taxon>Xanthoceroideae</taxon>
        <taxon>Xanthoceras</taxon>
    </lineage>
</organism>
<comment type="caution">
    <text evidence="6">The sequence shown here is derived from an EMBL/GenBank/DDBJ whole genome shotgun (WGS) entry which is preliminary data.</text>
</comment>
<feature type="coiled-coil region" evidence="4">
    <location>
        <begin position="199"/>
        <end position="226"/>
    </location>
</feature>
<feature type="region of interest" description="Disordered" evidence="5">
    <location>
        <begin position="248"/>
        <end position="277"/>
    </location>
</feature>
<dbReference type="PANTHER" id="PTHR31636">
    <property type="entry name" value="OSJNBA0084A10.13 PROTEIN-RELATED"/>
    <property type="match status" value="1"/>
</dbReference>
<evidence type="ECO:0000256" key="5">
    <source>
        <dbReference type="SAM" id="MobiDB-lite"/>
    </source>
</evidence>
<evidence type="ECO:0000256" key="4">
    <source>
        <dbReference type="SAM" id="Coils"/>
    </source>
</evidence>